<feature type="transmembrane region" description="Helical" evidence="5">
    <location>
        <begin position="284"/>
        <end position="306"/>
    </location>
</feature>
<keyword evidence="3 5" id="KW-1133">Transmembrane helix</keyword>
<dbReference type="GO" id="GO:0050136">
    <property type="term" value="F:NADH dehydrogenase (quinone) (non-electrogenic) activity"/>
    <property type="evidence" value="ECO:0007669"/>
    <property type="project" value="UniProtKB-UniRule"/>
</dbReference>
<evidence type="ECO:0000256" key="5">
    <source>
        <dbReference type="HAMAP-Rule" id="MF_00445"/>
    </source>
</evidence>
<dbReference type="GO" id="GO:0042773">
    <property type="term" value="P:ATP synthesis coupled electron transport"/>
    <property type="evidence" value="ECO:0007669"/>
    <property type="project" value="InterPro"/>
</dbReference>
<organism evidence="8">
    <name type="scientific">Thermocrinis ruber</name>
    <dbReference type="NCBI Taxonomy" id="75906"/>
    <lineage>
        <taxon>Bacteria</taxon>
        <taxon>Pseudomonadati</taxon>
        <taxon>Aquificota</taxon>
        <taxon>Aquificia</taxon>
        <taxon>Aquificales</taxon>
        <taxon>Aquificaceae</taxon>
        <taxon>Thermocrinis</taxon>
    </lineage>
</organism>
<keyword evidence="5" id="KW-0830">Ubiquinone</keyword>
<evidence type="ECO:0000256" key="1">
    <source>
        <dbReference type="ARBA" id="ARBA00004127"/>
    </source>
</evidence>
<sequence length="460" mass="51019">MNWNALLPELVLSIGILLLFFLDLLLDKRHFKLLNVLGGFVPILAFISLFFVEVPAKTFFDTFSVGTFELFGKGLLYILSSLSLFALYDYFLKKNSPYGEVPYLVLLSTLGLSFFMSSDNLLTLFVSVELSSISIYILIALLRGDYNSKESAFKYLLMGSVGTAFFGMGSVFYYGATGSFFLTPYADQNTLFSLFILFFLSALALKVSAVPFHFWTPDAYDGAPTPLVGYIATAPKLALYMLLVKLTLLFSQFKLWLVLVAVLSLLSMFYANFTAYAQRSVKRLLAYSSIAHAGYFLLGVSLSEQILQKALLFYLGVYVFAVLGSFVVLSAFEKQEGFSHHLLEYRGLGRENPILGVALSIFLLAFIGIPPMALFVGKLGMFMGLVKAGLGLLALAFVVASIISAGYYLKLISVMFLEEGEVRFRGSYLSAGESFTLLVCLVFILLLGLFPQLLYTYIKL</sequence>
<feature type="transmembrane region" description="Helical" evidence="5">
    <location>
        <begin position="6"/>
        <end position="26"/>
    </location>
</feature>
<keyword evidence="5" id="KW-0520">NAD</keyword>
<dbReference type="GO" id="GO:0005886">
    <property type="term" value="C:plasma membrane"/>
    <property type="evidence" value="ECO:0007669"/>
    <property type="project" value="UniProtKB-SubCell"/>
</dbReference>
<feature type="transmembrane region" description="Helical" evidence="5">
    <location>
        <begin position="435"/>
        <end position="458"/>
    </location>
</feature>
<evidence type="ECO:0000256" key="2">
    <source>
        <dbReference type="ARBA" id="ARBA00022692"/>
    </source>
</evidence>
<comment type="function">
    <text evidence="5">NDH-1 shuttles electrons from NADH, via FMN and iron-sulfur (Fe-S) centers, to quinones in the respiratory chain. The immediate electron acceptor for the enzyme in this species is believed to be ubiquinone. Couples the redox reaction to proton translocation (for every two electrons transferred, four hydrogen ions are translocated across the cytoplasmic membrane), and thus conserves the redox energy in a proton gradient.</text>
</comment>
<comment type="subcellular location">
    <subcellularLocation>
        <location evidence="5">Cell membrane</location>
        <topology evidence="5">Multi-pass membrane protein</topology>
    </subcellularLocation>
    <subcellularLocation>
        <location evidence="1">Endomembrane system</location>
        <topology evidence="1">Multi-pass membrane protein</topology>
    </subcellularLocation>
    <subcellularLocation>
        <location evidence="6">Membrane</location>
        <topology evidence="6">Multi-pass membrane protein</topology>
    </subcellularLocation>
</comment>
<dbReference type="GO" id="GO:0012505">
    <property type="term" value="C:endomembrane system"/>
    <property type="evidence" value="ECO:0007669"/>
    <property type="project" value="UniProtKB-SubCell"/>
</dbReference>
<dbReference type="EMBL" id="DSAC01000052">
    <property type="protein sequence ID" value="HHO73840.1"/>
    <property type="molecule type" value="Genomic_DNA"/>
</dbReference>
<comment type="caution">
    <text evidence="8">The sequence shown here is derived from an EMBL/GenBank/DDBJ whole genome shotgun (WGS) entry which is preliminary data.</text>
</comment>
<dbReference type="InterPro" id="IPR001750">
    <property type="entry name" value="ND/Mrp_TM"/>
</dbReference>
<name>A0A7C5SY94_9AQUI</name>
<feature type="transmembrane region" description="Helical" evidence="5">
    <location>
        <begin position="388"/>
        <end position="409"/>
    </location>
</feature>
<dbReference type="GO" id="GO:0008137">
    <property type="term" value="F:NADH dehydrogenase (ubiquinone) activity"/>
    <property type="evidence" value="ECO:0007669"/>
    <property type="project" value="InterPro"/>
</dbReference>
<keyword evidence="5" id="KW-1003">Cell membrane</keyword>
<dbReference type="PANTHER" id="PTHR22773">
    <property type="entry name" value="NADH DEHYDROGENASE"/>
    <property type="match status" value="1"/>
</dbReference>
<evidence type="ECO:0000313" key="8">
    <source>
        <dbReference type="EMBL" id="HHO73840.1"/>
    </source>
</evidence>
<dbReference type="GO" id="GO:0048038">
    <property type="term" value="F:quinone binding"/>
    <property type="evidence" value="ECO:0007669"/>
    <property type="project" value="UniProtKB-KW"/>
</dbReference>
<keyword evidence="5" id="KW-0813">Transport</keyword>
<dbReference type="AlphaFoldDB" id="A0A7C5SY94"/>
<feature type="domain" description="NADH:quinone oxidoreductase/Mrp antiporter transmembrane" evidence="7">
    <location>
        <begin position="118"/>
        <end position="404"/>
    </location>
</feature>
<comment type="catalytic activity">
    <reaction evidence="5">
        <text>a quinone + NADH + 5 H(+)(in) = a quinol + NAD(+) + 4 H(+)(out)</text>
        <dbReference type="Rhea" id="RHEA:57888"/>
        <dbReference type="ChEBI" id="CHEBI:15378"/>
        <dbReference type="ChEBI" id="CHEBI:24646"/>
        <dbReference type="ChEBI" id="CHEBI:57540"/>
        <dbReference type="ChEBI" id="CHEBI:57945"/>
        <dbReference type="ChEBI" id="CHEBI:132124"/>
    </reaction>
</comment>
<evidence type="ECO:0000259" key="7">
    <source>
        <dbReference type="Pfam" id="PF00361"/>
    </source>
</evidence>
<keyword evidence="4 5" id="KW-0472">Membrane</keyword>
<evidence type="ECO:0000256" key="6">
    <source>
        <dbReference type="RuleBase" id="RU000320"/>
    </source>
</evidence>
<dbReference type="Pfam" id="PF00361">
    <property type="entry name" value="Proton_antipo_M"/>
    <property type="match status" value="1"/>
</dbReference>
<feature type="transmembrane region" description="Helical" evidence="5">
    <location>
        <begin position="312"/>
        <end position="332"/>
    </location>
</feature>
<proteinExistence type="inferred from homology"/>
<keyword evidence="5" id="KW-1278">Translocase</keyword>
<feature type="transmembrane region" description="Helical" evidence="5">
    <location>
        <begin position="74"/>
        <end position="91"/>
    </location>
</feature>
<feature type="transmembrane region" description="Helical" evidence="5">
    <location>
        <begin position="256"/>
        <end position="277"/>
    </location>
</feature>
<dbReference type="HAMAP" id="MF_00445">
    <property type="entry name" value="NDH1_NuoN_1"/>
    <property type="match status" value="1"/>
</dbReference>
<evidence type="ECO:0000256" key="4">
    <source>
        <dbReference type="ARBA" id="ARBA00023136"/>
    </source>
</evidence>
<comment type="subunit">
    <text evidence="5">NDH-1 is composed of 14 different subunits. Subunits NuoA, H, J, K, L, M, N constitute the membrane sector of the complex.</text>
</comment>
<feature type="transmembrane region" description="Helical" evidence="5">
    <location>
        <begin position="122"/>
        <end position="143"/>
    </location>
</feature>
<feature type="transmembrane region" description="Helical" evidence="5">
    <location>
        <begin position="155"/>
        <end position="174"/>
    </location>
</feature>
<feature type="transmembrane region" description="Helical" evidence="5">
    <location>
        <begin position="194"/>
        <end position="215"/>
    </location>
</feature>
<feature type="transmembrane region" description="Helical" evidence="5">
    <location>
        <begin position="98"/>
        <end position="116"/>
    </location>
</feature>
<dbReference type="EC" id="7.1.1.-" evidence="5"/>
<gene>
    <name evidence="5" type="primary">nuoN</name>
    <name evidence="8" type="ORF">ENN04_04295</name>
</gene>
<reference evidence="8" key="1">
    <citation type="journal article" date="2020" name="mSystems">
        <title>Genome- and Community-Level Interaction Insights into Carbon Utilization and Element Cycling Functions of Hydrothermarchaeota in Hydrothermal Sediment.</title>
        <authorList>
            <person name="Zhou Z."/>
            <person name="Liu Y."/>
            <person name="Xu W."/>
            <person name="Pan J."/>
            <person name="Luo Z.H."/>
            <person name="Li M."/>
        </authorList>
    </citation>
    <scope>NUCLEOTIDE SEQUENCE [LARGE SCALE GENOMIC DNA]</scope>
    <source>
        <strain evidence="8">SpSt-114</strain>
    </source>
</reference>
<dbReference type="NCBIfam" id="TIGR01770">
    <property type="entry name" value="NDH_I_N"/>
    <property type="match status" value="1"/>
</dbReference>
<keyword evidence="5" id="KW-0874">Quinone</keyword>
<feature type="transmembrane region" description="Helical" evidence="5">
    <location>
        <begin position="353"/>
        <end position="376"/>
    </location>
</feature>
<dbReference type="InterPro" id="IPR010096">
    <property type="entry name" value="NADH-Q_OxRdtase_suN/2"/>
</dbReference>
<comment type="similarity">
    <text evidence="5">Belongs to the complex I subunit 2 family.</text>
</comment>
<protein>
    <recommendedName>
        <fullName evidence="5">NADH-quinone oxidoreductase subunit N</fullName>
        <ecNumber evidence="5">7.1.1.-</ecNumber>
    </recommendedName>
    <alternativeName>
        <fullName evidence="5">NADH dehydrogenase I subunit N</fullName>
    </alternativeName>
    <alternativeName>
        <fullName evidence="5">NDH-1 subunit N</fullName>
    </alternativeName>
</protein>
<accession>A0A7C5SY94</accession>
<feature type="transmembrane region" description="Helical" evidence="5">
    <location>
        <begin position="227"/>
        <end position="250"/>
    </location>
</feature>
<feature type="transmembrane region" description="Helical" evidence="5">
    <location>
        <begin position="33"/>
        <end position="54"/>
    </location>
</feature>
<keyword evidence="2 5" id="KW-0812">Transmembrane</keyword>
<evidence type="ECO:0000256" key="3">
    <source>
        <dbReference type="ARBA" id="ARBA00022989"/>
    </source>
</evidence>